<organism evidence="2 3">
    <name type="scientific">Desulfobacula toluolica (strain DSM 7467 / Tol2)</name>
    <dbReference type="NCBI Taxonomy" id="651182"/>
    <lineage>
        <taxon>Bacteria</taxon>
        <taxon>Pseudomonadati</taxon>
        <taxon>Thermodesulfobacteriota</taxon>
        <taxon>Desulfobacteria</taxon>
        <taxon>Desulfobacterales</taxon>
        <taxon>Desulfobacteraceae</taxon>
        <taxon>Desulfobacula</taxon>
    </lineage>
</organism>
<dbReference type="PROSITE" id="PS50943">
    <property type="entry name" value="HTH_CROC1"/>
    <property type="match status" value="1"/>
</dbReference>
<evidence type="ECO:0000259" key="1">
    <source>
        <dbReference type="PROSITE" id="PS50943"/>
    </source>
</evidence>
<dbReference type="InterPro" id="IPR001387">
    <property type="entry name" value="Cro/C1-type_HTH"/>
</dbReference>
<dbReference type="Pfam" id="PF01381">
    <property type="entry name" value="HTH_3"/>
    <property type="match status" value="1"/>
</dbReference>
<dbReference type="InterPro" id="IPR010982">
    <property type="entry name" value="Lambda_DNA-bd_dom_sf"/>
</dbReference>
<dbReference type="AlphaFoldDB" id="K0NL46"/>
<dbReference type="KEGG" id="dto:TOL2_C25170"/>
<proteinExistence type="predicted"/>
<dbReference type="GO" id="GO:0003677">
    <property type="term" value="F:DNA binding"/>
    <property type="evidence" value="ECO:0007669"/>
    <property type="project" value="InterPro"/>
</dbReference>
<feature type="domain" description="HTH cro/C1-type" evidence="1">
    <location>
        <begin position="24"/>
        <end position="78"/>
    </location>
</feature>
<protein>
    <submittedName>
        <fullName evidence="2">Conserved uncharacterized protein</fullName>
    </submittedName>
</protein>
<dbReference type="SMART" id="SM00530">
    <property type="entry name" value="HTH_XRE"/>
    <property type="match status" value="1"/>
</dbReference>
<keyword evidence="3" id="KW-1185">Reference proteome</keyword>
<dbReference type="Gene3D" id="1.10.260.40">
    <property type="entry name" value="lambda repressor-like DNA-binding domains"/>
    <property type="match status" value="1"/>
</dbReference>
<gene>
    <name evidence="2" type="ordered locus">TOL2_C25170</name>
</gene>
<evidence type="ECO:0000313" key="3">
    <source>
        <dbReference type="Proteomes" id="UP000007347"/>
    </source>
</evidence>
<dbReference type="HOGENOM" id="CLU_176210_0_0_7"/>
<dbReference type="SUPFAM" id="SSF47413">
    <property type="entry name" value="lambda repressor-like DNA-binding domains"/>
    <property type="match status" value="1"/>
</dbReference>
<reference evidence="2 3" key="1">
    <citation type="journal article" date="2013" name="Environ. Microbiol.">
        <title>Complete genome, catabolic sub-proteomes and key-metabolites of Desulfobacula toluolica Tol2, a marine, aromatic compound-degrading, sulfate-reducing bacterium.</title>
        <authorList>
            <person name="Wohlbrand L."/>
            <person name="Jacob J.H."/>
            <person name="Kube M."/>
            <person name="Mussmann M."/>
            <person name="Jarling R."/>
            <person name="Beck A."/>
            <person name="Amann R."/>
            <person name="Wilkes H."/>
            <person name="Reinhardt R."/>
            <person name="Rabus R."/>
        </authorList>
    </citation>
    <scope>NUCLEOTIDE SEQUENCE [LARGE SCALE GENOMIC DNA]</scope>
    <source>
        <strain evidence="3">DSM 7467 / Tol2</strain>
    </source>
</reference>
<name>K0NL46_DESTT</name>
<dbReference type="Proteomes" id="UP000007347">
    <property type="component" value="Chromosome"/>
</dbReference>
<accession>K0NL46</accession>
<dbReference type="RefSeq" id="WP_014957984.1">
    <property type="nucleotide sequence ID" value="NC_018645.1"/>
</dbReference>
<evidence type="ECO:0000313" key="2">
    <source>
        <dbReference type="EMBL" id="CCK80678.1"/>
    </source>
</evidence>
<sequence length="99" mass="11440">MNTEKYGTKEMERDFGPITFGRALWSYRKCEEISQKDFALIIGISTQALCDIEKGRRIPSPKRAAKIANQIGEPEKLWIRLAFQDMLRKEQLDYTVSVA</sequence>
<dbReference type="EMBL" id="FO203503">
    <property type="protein sequence ID" value="CCK80678.1"/>
    <property type="molecule type" value="Genomic_DNA"/>
</dbReference>
<dbReference type="STRING" id="651182.TOL2_C25170"/>
<dbReference type="CDD" id="cd00093">
    <property type="entry name" value="HTH_XRE"/>
    <property type="match status" value="1"/>
</dbReference>
<dbReference type="OrthoDB" id="9342826at2"/>